<feature type="domain" description="ORC1/DEAH AAA+ ATPase" evidence="1">
    <location>
        <begin position="18"/>
        <end position="114"/>
    </location>
</feature>
<dbReference type="GO" id="GO:0016887">
    <property type="term" value="F:ATP hydrolysis activity"/>
    <property type="evidence" value="ECO:0007669"/>
    <property type="project" value="InterPro"/>
</dbReference>
<dbReference type="Pfam" id="PF13538">
    <property type="entry name" value="UvrD_C_2"/>
    <property type="match status" value="1"/>
</dbReference>
<dbReference type="RefSeq" id="WP_342688018.1">
    <property type="nucleotide sequence ID" value="NZ_JAZBJM010000016.1"/>
</dbReference>
<dbReference type="EMBL" id="JAZBJM010000016">
    <property type="protein sequence ID" value="MEM0519589.1"/>
    <property type="molecule type" value="Genomic_DNA"/>
</dbReference>
<feature type="domain" description="UvrD-like helicase C-terminal" evidence="2">
    <location>
        <begin position="268"/>
        <end position="308"/>
    </location>
</feature>
<dbReference type="SUPFAM" id="SSF52540">
    <property type="entry name" value="P-loop containing nucleoside triphosphate hydrolases"/>
    <property type="match status" value="1"/>
</dbReference>
<dbReference type="InterPro" id="IPR027785">
    <property type="entry name" value="UvrD-like_helicase_C"/>
</dbReference>
<comment type="caution">
    <text evidence="3">The sequence shown here is derived from an EMBL/GenBank/DDBJ whole genome shotgun (WGS) entry which is preliminary data.</text>
</comment>
<evidence type="ECO:0000313" key="3">
    <source>
        <dbReference type="EMBL" id="MEM0519589.1"/>
    </source>
</evidence>
<reference evidence="3 6" key="1">
    <citation type="submission" date="2024-01" db="EMBL/GenBank/DDBJ databases">
        <title>Aequorivita flavus sp. nov., isolated from deep-sea sediment.</title>
        <authorList>
            <person name="Chen X."/>
        </authorList>
    </citation>
    <scope>NUCLEOTIDE SEQUENCE</scope>
    <source>
        <strain evidence="3">MCCC 1A16923</strain>
        <strain evidence="4 6">MCCC 1A16935</strain>
    </source>
</reference>
<dbReference type="InterPro" id="IPR027417">
    <property type="entry name" value="P-loop_NTPase"/>
</dbReference>
<proteinExistence type="predicted"/>
<dbReference type="Pfam" id="PF13401">
    <property type="entry name" value="AAA_22"/>
    <property type="match status" value="1"/>
</dbReference>
<gene>
    <name evidence="4" type="ORF">VZD24_14595</name>
    <name evidence="3" type="ORF">VZD85_14600</name>
</gene>
<dbReference type="Gene3D" id="3.40.50.300">
    <property type="entry name" value="P-loop containing nucleotide triphosphate hydrolases"/>
    <property type="match status" value="2"/>
</dbReference>
<evidence type="ECO:0000313" key="6">
    <source>
        <dbReference type="Proteomes" id="UP001390963"/>
    </source>
</evidence>
<evidence type="ECO:0000259" key="1">
    <source>
        <dbReference type="Pfam" id="PF13401"/>
    </source>
</evidence>
<keyword evidence="6" id="KW-1185">Reference proteome</keyword>
<dbReference type="EMBL" id="JBANCF010000018">
    <property type="protein sequence ID" value="MEM0574751.1"/>
    <property type="molecule type" value="Genomic_DNA"/>
</dbReference>
<dbReference type="Proteomes" id="UP001390963">
    <property type="component" value="Unassembled WGS sequence"/>
</dbReference>
<organism evidence="3 5">
    <name type="scientific">Aequorivita flava</name>
    <dbReference type="NCBI Taxonomy" id="3114371"/>
    <lineage>
        <taxon>Bacteria</taxon>
        <taxon>Pseudomonadati</taxon>
        <taxon>Bacteroidota</taxon>
        <taxon>Flavobacteriia</taxon>
        <taxon>Flavobacteriales</taxon>
        <taxon>Flavobacteriaceae</taxon>
        <taxon>Aequorivita</taxon>
    </lineage>
</organism>
<accession>A0AB35YU50</accession>
<dbReference type="InterPro" id="IPR049945">
    <property type="entry name" value="AAA_22"/>
</dbReference>
<dbReference type="Proteomes" id="UP001388259">
    <property type="component" value="Unassembled WGS sequence"/>
</dbReference>
<sequence length="340" mass="39466">MAKNWHINESFLDNLPNHNGSMVVNGCPGSGKTLMALWKAKEIEENNIETYYFIVPNKVQKHYIDTGFEELGLSQTQLVHHWEWKNQLHQSNADCIFVDDAHHYTKIELNELINATDKFIILLGNWMGLSDVCQDNEKFINAEELANQFQLKLTHLVLSYALSKKVARVADSVNNFKDLESRCRNEGANKPFLVKASNWFQQLDFIMDTIDERGHTDVGILFPDNKLVMAADEYYKVKKFRVEAKYDISHPENSKYNIDFNSSNPKLMTYHNAQGLRFETVVLPYCSEEHFRKEFFTALTRTNENLYILYSGELTHFLKDIPSELMEKIEIGDIDSDTVF</sequence>
<evidence type="ECO:0000259" key="2">
    <source>
        <dbReference type="Pfam" id="PF13538"/>
    </source>
</evidence>
<name>A0AB35YU50_9FLAO</name>
<evidence type="ECO:0000313" key="4">
    <source>
        <dbReference type="EMBL" id="MEM0574751.1"/>
    </source>
</evidence>
<protein>
    <submittedName>
        <fullName evidence="3">AAA family ATPase</fullName>
    </submittedName>
</protein>
<dbReference type="AlphaFoldDB" id="A0AB35YU50"/>
<evidence type="ECO:0000313" key="5">
    <source>
        <dbReference type="Proteomes" id="UP001388259"/>
    </source>
</evidence>